<evidence type="ECO:0000313" key="3">
    <source>
        <dbReference type="Proteomes" id="UP000235392"/>
    </source>
</evidence>
<dbReference type="Proteomes" id="UP000235392">
    <property type="component" value="Unassembled WGS sequence"/>
</dbReference>
<dbReference type="AlphaFoldDB" id="A0A2N5TU82"/>
<comment type="caution">
    <text evidence="2">The sequence shown here is derived from an EMBL/GenBank/DDBJ whole genome shotgun (WGS) entry which is preliminary data.</text>
</comment>
<protein>
    <submittedName>
        <fullName evidence="2">Uncharacterized protein</fullName>
    </submittedName>
</protein>
<dbReference type="EMBL" id="PGCI01000344">
    <property type="protein sequence ID" value="PLW29034.1"/>
    <property type="molecule type" value="Genomic_DNA"/>
</dbReference>
<reference evidence="2 3" key="1">
    <citation type="submission" date="2017-11" db="EMBL/GenBank/DDBJ databases">
        <title>De novo assembly and phasing of dikaryotic genomes from two isolates of Puccinia coronata f. sp. avenae, the causal agent of oat crown rust.</title>
        <authorList>
            <person name="Miller M.E."/>
            <person name="Zhang Y."/>
            <person name="Omidvar V."/>
            <person name="Sperschneider J."/>
            <person name="Schwessinger B."/>
            <person name="Raley C."/>
            <person name="Palmer J.M."/>
            <person name="Garnica D."/>
            <person name="Upadhyaya N."/>
            <person name="Rathjen J."/>
            <person name="Taylor J.M."/>
            <person name="Park R.F."/>
            <person name="Dodds P.N."/>
            <person name="Hirsch C.D."/>
            <person name="Kianian S.F."/>
            <person name="Figueroa M."/>
        </authorList>
    </citation>
    <scope>NUCLEOTIDE SEQUENCE [LARGE SCALE GENOMIC DNA]</scope>
    <source>
        <strain evidence="2">12SD80</strain>
    </source>
</reference>
<evidence type="ECO:0000313" key="2">
    <source>
        <dbReference type="EMBL" id="PLW29034.1"/>
    </source>
</evidence>
<feature type="compositionally biased region" description="Basic and acidic residues" evidence="1">
    <location>
        <begin position="67"/>
        <end position="82"/>
    </location>
</feature>
<accession>A0A2N5TU82</accession>
<name>A0A2N5TU82_9BASI</name>
<gene>
    <name evidence="2" type="ORF">PCASD_24291</name>
</gene>
<proteinExistence type="predicted"/>
<evidence type="ECO:0000256" key="1">
    <source>
        <dbReference type="SAM" id="MobiDB-lite"/>
    </source>
</evidence>
<organism evidence="2 3">
    <name type="scientific">Puccinia coronata f. sp. avenae</name>
    <dbReference type="NCBI Taxonomy" id="200324"/>
    <lineage>
        <taxon>Eukaryota</taxon>
        <taxon>Fungi</taxon>
        <taxon>Dikarya</taxon>
        <taxon>Basidiomycota</taxon>
        <taxon>Pucciniomycotina</taxon>
        <taxon>Pucciniomycetes</taxon>
        <taxon>Pucciniales</taxon>
        <taxon>Pucciniaceae</taxon>
        <taxon>Puccinia</taxon>
    </lineage>
</organism>
<feature type="region of interest" description="Disordered" evidence="1">
    <location>
        <begin position="59"/>
        <end position="82"/>
    </location>
</feature>
<sequence length="82" mass="9281">MVLDNSNDLAKITPGNNQLLEMVQLLKDIKSMFAIREEPAVDISSHIIQELRSVLENRPITTPSKPNLDKLKQLLSKKSEIK</sequence>